<evidence type="ECO:0000256" key="1">
    <source>
        <dbReference type="ARBA" id="ARBA00023125"/>
    </source>
</evidence>
<keyword evidence="5" id="KW-1185">Reference proteome</keyword>
<dbReference type="Gene3D" id="1.10.357.10">
    <property type="entry name" value="Tetracycline Repressor, domain 2"/>
    <property type="match status" value="1"/>
</dbReference>
<evidence type="ECO:0000313" key="4">
    <source>
        <dbReference type="EMBL" id="GAA2011804.1"/>
    </source>
</evidence>
<dbReference type="InterPro" id="IPR041483">
    <property type="entry name" value="TetR_C_34"/>
</dbReference>
<evidence type="ECO:0000256" key="2">
    <source>
        <dbReference type="PROSITE-ProRule" id="PRU00335"/>
    </source>
</evidence>
<name>A0ABN2TJR3_9ACTN</name>
<dbReference type="InterPro" id="IPR009057">
    <property type="entry name" value="Homeodomain-like_sf"/>
</dbReference>
<comment type="caution">
    <text evidence="4">The sequence shown here is derived from an EMBL/GenBank/DDBJ whole genome shotgun (WGS) entry which is preliminary data.</text>
</comment>
<evidence type="ECO:0000313" key="5">
    <source>
        <dbReference type="Proteomes" id="UP001500751"/>
    </source>
</evidence>
<dbReference type="Pfam" id="PF17929">
    <property type="entry name" value="TetR_C_34"/>
    <property type="match status" value="1"/>
</dbReference>
<sequence length="230" mass="24706">MQDDPQVFQRARSAEHKQRRAADLLAAARRLAEQHGVGAVTLADTAELAGVHPSAMRRYFSAREELFLRLAAEDWHEWADAVGVALSGSAGRRSTASRVTRVTRVARVLGDTLADRPLFCDLLGHVIVTFEPEATAQAARDYKLSALDDAQAITQACRAALPDLSDRAAADLLATATSLAAMLYQISNPAPGLAELYVTEPRLAHAAGDFRPRLTRLLTATLSGLVPEAA</sequence>
<accession>A0ABN2TJR3</accession>
<feature type="domain" description="HTH tetR-type" evidence="3">
    <location>
        <begin position="18"/>
        <end position="78"/>
    </location>
</feature>
<proteinExistence type="predicted"/>
<protein>
    <submittedName>
        <fullName evidence="4">TetR/AcrR family transcriptional regulator</fullName>
    </submittedName>
</protein>
<dbReference type="SUPFAM" id="SSF46689">
    <property type="entry name" value="Homeodomain-like"/>
    <property type="match status" value="1"/>
</dbReference>
<gene>
    <name evidence="4" type="ORF">GCM10009839_02550</name>
</gene>
<dbReference type="PROSITE" id="PS50977">
    <property type="entry name" value="HTH_TETR_2"/>
    <property type="match status" value="1"/>
</dbReference>
<feature type="DNA-binding region" description="H-T-H motif" evidence="2">
    <location>
        <begin position="41"/>
        <end position="60"/>
    </location>
</feature>
<keyword evidence="1 2" id="KW-0238">DNA-binding</keyword>
<dbReference type="Pfam" id="PF00440">
    <property type="entry name" value="TetR_N"/>
    <property type="match status" value="1"/>
</dbReference>
<dbReference type="Proteomes" id="UP001500751">
    <property type="component" value="Unassembled WGS sequence"/>
</dbReference>
<dbReference type="InterPro" id="IPR001647">
    <property type="entry name" value="HTH_TetR"/>
</dbReference>
<dbReference type="EMBL" id="BAAAQN010000001">
    <property type="protein sequence ID" value="GAA2011804.1"/>
    <property type="molecule type" value="Genomic_DNA"/>
</dbReference>
<reference evidence="4 5" key="1">
    <citation type="journal article" date="2019" name="Int. J. Syst. Evol. Microbiol.">
        <title>The Global Catalogue of Microorganisms (GCM) 10K type strain sequencing project: providing services to taxonomists for standard genome sequencing and annotation.</title>
        <authorList>
            <consortium name="The Broad Institute Genomics Platform"/>
            <consortium name="The Broad Institute Genome Sequencing Center for Infectious Disease"/>
            <person name="Wu L."/>
            <person name="Ma J."/>
        </authorList>
    </citation>
    <scope>NUCLEOTIDE SEQUENCE [LARGE SCALE GENOMIC DNA]</scope>
    <source>
        <strain evidence="4 5">JCM 16014</strain>
    </source>
</reference>
<dbReference type="RefSeq" id="WP_344663576.1">
    <property type="nucleotide sequence ID" value="NZ_BAAAQN010000001.1"/>
</dbReference>
<organism evidence="4 5">
    <name type="scientific">Catenulispora yoronensis</name>
    <dbReference type="NCBI Taxonomy" id="450799"/>
    <lineage>
        <taxon>Bacteria</taxon>
        <taxon>Bacillati</taxon>
        <taxon>Actinomycetota</taxon>
        <taxon>Actinomycetes</taxon>
        <taxon>Catenulisporales</taxon>
        <taxon>Catenulisporaceae</taxon>
        <taxon>Catenulispora</taxon>
    </lineage>
</organism>
<evidence type="ECO:0000259" key="3">
    <source>
        <dbReference type="PROSITE" id="PS50977"/>
    </source>
</evidence>